<evidence type="ECO:0000259" key="3">
    <source>
        <dbReference type="Pfam" id="PF02525"/>
    </source>
</evidence>
<reference evidence="5" key="1">
    <citation type="submission" date="2023-07" db="EMBL/GenBank/DDBJ databases">
        <title>30 novel species of actinomycetes from the DSMZ collection.</title>
        <authorList>
            <person name="Nouioui I."/>
        </authorList>
    </citation>
    <scope>NUCLEOTIDE SEQUENCE [LARGE SCALE GENOMIC DNA]</scope>
    <source>
        <strain evidence="5">DSM 44917</strain>
    </source>
</reference>
<sequence>MTTEDTTGKNVLIVSAHPERRSLNAALAALAAGELGAAGHRVRTSDLYAMKWKAGVDADDFPAHDPADRLDVMAASERATAGGALTADVTAEQEKLLWADAVILQFPLWWFGVPALLKGWIDRVFTAGFGYGTTGRWPHYGDGRLAGRRALVSVTIGAGAPSFSARGIHGSLHDVLFPLQHGLFFYTGMEVLEPFAVYDAAGLGEADFPRVAGDYRARLRGLFGEEPLPYRRLGDGDYTRQLELREDFALPENAGPGVHLRR</sequence>
<evidence type="ECO:0000313" key="4">
    <source>
        <dbReference type="EMBL" id="MDT0307896.1"/>
    </source>
</evidence>
<dbReference type="Gene3D" id="3.40.50.360">
    <property type="match status" value="1"/>
</dbReference>
<keyword evidence="2 4" id="KW-0560">Oxidoreductase</keyword>
<protein>
    <submittedName>
        <fullName evidence="4">NAD(P)H-dependent oxidoreductase</fullName>
        <ecNumber evidence="4">1.-.-.-</ecNumber>
    </submittedName>
</protein>
<evidence type="ECO:0000256" key="2">
    <source>
        <dbReference type="ARBA" id="ARBA00023002"/>
    </source>
</evidence>
<comment type="caution">
    <text evidence="4">The sequence shown here is derived from an EMBL/GenBank/DDBJ whole genome shotgun (WGS) entry which is preliminary data.</text>
</comment>
<keyword evidence="5" id="KW-1185">Reference proteome</keyword>
<accession>A0ABU2L8L0</accession>
<dbReference type="PANTHER" id="PTHR10204:SF34">
    <property type="entry name" value="NAD(P)H DEHYDROGENASE [QUINONE] 1 ISOFORM 1"/>
    <property type="match status" value="1"/>
</dbReference>
<organism evidence="4 5">
    <name type="scientific">Streptomyces boetiae</name>
    <dbReference type="NCBI Taxonomy" id="3075541"/>
    <lineage>
        <taxon>Bacteria</taxon>
        <taxon>Bacillati</taxon>
        <taxon>Actinomycetota</taxon>
        <taxon>Actinomycetes</taxon>
        <taxon>Kitasatosporales</taxon>
        <taxon>Streptomycetaceae</taxon>
        <taxon>Streptomyces</taxon>
    </lineage>
</organism>
<dbReference type="PANTHER" id="PTHR10204">
    <property type="entry name" value="NAD P H OXIDOREDUCTASE-RELATED"/>
    <property type="match status" value="1"/>
</dbReference>
<dbReference type="Pfam" id="PF02525">
    <property type="entry name" value="Flavodoxin_2"/>
    <property type="match status" value="1"/>
</dbReference>
<comment type="similarity">
    <text evidence="1">Belongs to the NAD(P)H dehydrogenase (quinone) family.</text>
</comment>
<dbReference type="Proteomes" id="UP001183388">
    <property type="component" value="Unassembled WGS sequence"/>
</dbReference>
<dbReference type="SUPFAM" id="SSF52218">
    <property type="entry name" value="Flavoproteins"/>
    <property type="match status" value="1"/>
</dbReference>
<proteinExistence type="inferred from homology"/>
<dbReference type="InterPro" id="IPR051545">
    <property type="entry name" value="NAD(P)H_dehydrogenase_qn"/>
</dbReference>
<name>A0ABU2L8L0_9ACTN</name>
<dbReference type="InterPro" id="IPR029039">
    <property type="entry name" value="Flavoprotein-like_sf"/>
</dbReference>
<gene>
    <name evidence="4" type="ORF">RM780_13115</name>
</gene>
<dbReference type="EMBL" id="JAVREN010000016">
    <property type="protein sequence ID" value="MDT0307896.1"/>
    <property type="molecule type" value="Genomic_DNA"/>
</dbReference>
<evidence type="ECO:0000256" key="1">
    <source>
        <dbReference type="ARBA" id="ARBA00006252"/>
    </source>
</evidence>
<dbReference type="EC" id="1.-.-.-" evidence="4"/>
<dbReference type="GO" id="GO:0016491">
    <property type="term" value="F:oxidoreductase activity"/>
    <property type="evidence" value="ECO:0007669"/>
    <property type="project" value="UniProtKB-KW"/>
</dbReference>
<feature type="domain" description="Flavodoxin-like fold" evidence="3">
    <location>
        <begin position="9"/>
        <end position="217"/>
    </location>
</feature>
<evidence type="ECO:0000313" key="5">
    <source>
        <dbReference type="Proteomes" id="UP001183388"/>
    </source>
</evidence>
<dbReference type="InterPro" id="IPR003680">
    <property type="entry name" value="Flavodoxin_fold"/>
</dbReference>
<dbReference type="RefSeq" id="WP_311630850.1">
    <property type="nucleotide sequence ID" value="NZ_JAVREN010000016.1"/>
</dbReference>